<dbReference type="SUPFAM" id="SSF52540">
    <property type="entry name" value="P-loop containing nucleoside triphosphate hydrolases"/>
    <property type="match status" value="1"/>
</dbReference>
<evidence type="ECO:0000259" key="1">
    <source>
        <dbReference type="Pfam" id="PF13166"/>
    </source>
</evidence>
<dbReference type="EMBL" id="CP009288">
    <property type="protein sequence ID" value="AIQ11324.1"/>
    <property type="molecule type" value="Genomic_DNA"/>
</dbReference>
<organism evidence="2 3">
    <name type="scientific">Paenibacillus durus</name>
    <name type="common">Paenibacillus azotofixans</name>
    <dbReference type="NCBI Taxonomy" id="44251"/>
    <lineage>
        <taxon>Bacteria</taxon>
        <taxon>Bacillati</taxon>
        <taxon>Bacillota</taxon>
        <taxon>Bacilli</taxon>
        <taxon>Bacillales</taxon>
        <taxon>Paenibacillaceae</taxon>
        <taxon>Paenibacillus</taxon>
    </lineage>
</organism>
<keyword evidence="3" id="KW-1185">Reference proteome</keyword>
<sequence length="386" mass="45213">MGVSLIDIAQQLKDNDKKVQLIYAFNGTGKTRLSRAFKLLVAPKVDGDTELEELEVVTKKILYYNAFTEDLFYWDNDLEFDAEPKLKIHPNSFTKWIFEEQGQDRNIISNFQHYTDEKLTPHFNEEYSVKDKDGNNVTVGAFTEITFSYERGNDERSNNIKISKGEESNFVWCVFYSLLEQVTDVLNVAEPSERETNQFDQLEYVFIDDPVSSLDDNRLIELAVNLAHLIKSSQSHLKFIITTHNPLFYNVLHNEFNKGTFKKYFLKKNEDGEYDLITQSNDSPFSYHLFLKTEIEKAIETGQLKKYHFNFFRNILEKTSTFLGYDNWGELLPKDTNGNINPYETRIINISSHSKHSGDEMVDLTDDDKRVLKYLMNNIKEMYRFK</sequence>
<dbReference type="InterPro" id="IPR027417">
    <property type="entry name" value="P-loop_NTPase"/>
</dbReference>
<reference evidence="2 3" key="1">
    <citation type="submission" date="2014-08" db="EMBL/GenBank/DDBJ databases">
        <title>Comparative genomics of the Paenibacillus odorifer group.</title>
        <authorList>
            <person name="den Bakker H.C."/>
            <person name="Tsai Y.-C."/>
            <person name="Martin N."/>
            <person name="Korlach J."/>
            <person name="Wiedmann M."/>
        </authorList>
    </citation>
    <scope>NUCLEOTIDE SEQUENCE [LARGE SCALE GENOMIC DNA]</scope>
    <source>
        <strain evidence="2 3">DSM 1735</strain>
    </source>
</reference>
<dbReference type="Gene3D" id="3.40.50.300">
    <property type="entry name" value="P-loop containing nucleotide triphosphate hydrolases"/>
    <property type="match status" value="1"/>
</dbReference>
<accession>A0A089IQK6</accession>
<protein>
    <submittedName>
        <fullName evidence="2">Anticodon nuclease</fullName>
    </submittedName>
</protein>
<dbReference type="KEGG" id="pdu:PDUR_04445"/>
<name>A0A089IQK6_PAEDU</name>
<dbReference type="RefSeq" id="WP_042205240.1">
    <property type="nucleotide sequence ID" value="NZ_CP009288.1"/>
</dbReference>
<dbReference type="InterPro" id="IPR026866">
    <property type="entry name" value="CR006_AAA"/>
</dbReference>
<dbReference type="Proteomes" id="UP000029409">
    <property type="component" value="Chromosome"/>
</dbReference>
<feature type="domain" description="Protein CR006 P-loop" evidence="1">
    <location>
        <begin position="154"/>
        <end position="359"/>
    </location>
</feature>
<dbReference type="Pfam" id="PF13166">
    <property type="entry name" value="AAA_13"/>
    <property type="match status" value="1"/>
</dbReference>
<evidence type="ECO:0000313" key="3">
    <source>
        <dbReference type="Proteomes" id="UP000029409"/>
    </source>
</evidence>
<evidence type="ECO:0000313" key="2">
    <source>
        <dbReference type="EMBL" id="AIQ11324.1"/>
    </source>
</evidence>
<dbReference type="STRING" id="44251.PDUR_04445"/>
<gene>
    <name evidence="2" type="ORF">PDUR_04445</name>
</gene>
<dbReference type="AlphaFoldDB" id="A0A089IQK6"/>
<proteinExistence type="predicted"/>
<dbReference type="eggNOG" id="COG1131">
    <property type="taxonomic scope" value="Bacteria"/>
</dbReference>
<dbReference type="OrthoDB" id="9795565at2"/>